<evidence type="ECO:0000313" key="6">
    <source>
        <dbReference type="Proteomes" id="UP000184501"/>
    </source>
</evidence>
<evidence type="ECO:0000259" key="4">
    <source>
        <dbReference type="PROSITE" id="PS51118"/>
    </source>
</evidence>
<dbReference type="InterPro" id="IPR002577">
    <property type="entry name" value="HTH_HxlR"/>
</dbReference>
<dbReference type="GO" id="GO:0003677">
    <property type="term" value="F:DNA binding"/>
    <property type="evidence" value="ECO:0007669"/>
    <property type="project" value="UniProtKB-KW"/>
</dbReference>
<dbReference type="STRING" id="2017.SAMN05444320_109192"/>
<keyword evidence="3" id="KW-0804">Transcription</keyword>
<dbReference type="InterPro" id="IPR036527">
    <property type="entry name" value="SCP2_sterol-bd_dom_sf"/>
</dbReference>
<gene>
    <name evidence="5" type="ORF">SAMN05444320_109192</name>
</gene>
<dbReference type="OrthoDB" id="9792527at2"/>
<dbReference type="Pfam" id="PF01638">
    <property type="entry name" value="HxlR"/>
    <property type="match status" value="1"/>
</dbReference>
<proteinExistence type="predicted"/>
<dbReference type="Gene3D" id="1.10.10.10">
    <property type="entry name" value="Winged helix-like DNA-binding domain superfamily/Winged helix DNA-binding domain"/>
    <property type="match status" value="1"/>
</dbReference>
<keyword evidence="2" id="KW-0238">DNA-binding</keyword>
<reference evidence="5 6" key="1">
    <citation type="submission" date="2016-11" db="EMBL/GenBank/DDBJ databases">
        <authorList>
            <person name="Jaros S."/>
            <person name="Januszkiewicz K."/>
            <person name="Wedrychowicz H."/>
        </authorList>
    </citation>
    <scope>NUCLEOTIDE SEQUENCE [LARGE SCALE GENOMIC DNA]</scope>
    <source>
        <strain evidence="5 6">DSM 44523</strain>
    </source>
</reference>
<dbReference type="InterPro" id="IPR036388">
    <property type="entry name" value="WH-like_DNA-bd_sf"/>
</dbReference>
<evidence type="ECO:0000313" key="5">
    <source>
        <dbReference type="EMBL" id="SHG49480.1"/>
    </source>
</evidence>
<accession>A0A1M5KA59</accession>
<dbReference type="PANTHER" id="PTHR33204">
    <property type="entry name" value="TRANSCRIPTIONAL REGULATOR, MARR FAMILY"/>
    <property type="match status" value="1"/>
</dbReference>
<dbReference type="PROSITE" id="PS51118">
    <property type="entry name" value="HTH_HXLR"/>
    <property type="match status" value="1"/>
</dbReference>
<sequence length="212" mass="23028">MAKRSYGQFCGLAHALDLVGDRWTLLVVRELLLGPRRYTELLADLPGIGTNLLAERLRSLEAAGLVERDGAGIRAPYRLTDRGEGLREVAYALTRFGLGQRPEVPDDAEFRPRWAVLGLAALVERGRRPERPEAYQFVVGDVPVRVLAGPDGVRVEEGEVAEPAVRYACDPLTFARLGAGRLDRAEAVAAGLLAVDGDPAAVARLEGLLRPR</sequence>
<dbReference type="Gene3D" id="3.30.1050.10">
    <property type="entry name" value="SCP2 sterol-binding domain"/>
    <property type="match status" value="1"/>
</dbReference>
<evidence type="ECO:0000256" key="3">
    <source>
        <dbReference type="ARBA" id="ARBA00023163"/>
    </source>
</evidence>
<dbReference type="PANTHER" id="PTHR33204:SF18">
    <property type="entry name" value="TRANSCRIPTIONAL REGULATORY PROTEIN"/>
    <property type="match status" value="1"/>
</dbReference>
<dbReference type="AlphaFoldDB" id="A0A1M5KA59"/>
<feature type="domain" description="HTH hxlR-type" evidence="4">
    <location>
        <begin position="10"/>
        <end position="105"/>
    </location>
</feature>
<protein>
    <submittedName>
        <fullName evidence="5">Transcriptional regulator, HxlR family</fullName>
    </submittedName>
</protein>
<keyword evidence="6" id="KW-1185">Reference proteome</keyword>
<dbReference type="Proteomes" id="UP000184501">
    <property type="component" value="Unassembled WGS sequence"/>
</dbReference>
<dbReference type="InterPro" id="IPR036390">
    <property type="entry name" value="WH_DNA-bd_sf"/>
</dbReference>
<evidence type="ECO:0000256" key="2">
    <source>
        <dbReference type="ARBA" id="ARBA00023125"/>
    </source>
</evidence>
<dbReference type="InterPro" id="IPR011991">
    <property type="entry name" value="ArsR-like_HTH"/>
</dbReference>
<name>A0A1M5KA59_STRHI</name>
<dbReference type="SUPFAM" id="SSF55718">
    <property type="entry name" value="SCP-like"/>
    <property type="match status" value="1"/>
</dbReference>
<organism evidence="5 6">
    <name type="scientific">Streptoalloteichus hindustanus</name>
    <dbReference type="NCBI Taxonomy" id="2017"/>
    <lineage>
        <taxon>Bacteria</taxon>
        <taxon>Bacillati</taxon>
        <taxon>Actinomycetota</taxon>
        <taxon>Actinomycetes</taxon>
        <taxon>Pseudonocardiales</taxon>
        <taxon>Pseudonocardiaceae</taxon>
        <taxon>Streptoalloteichus</taxon>
    </lineage>
</organism>
<dbReference type="SUPFAM" id="SSF46785">
    <property type="entry name" value="Winged helix' DNA-binding domain"/>
    <property type="match status" value="1"/>
</dbReference>
<dbReference type="RefSeq" id="WP_073487877.1">
    <property type="nucleotide sequence ID" value="NZ_FQVN01000009.1"/>
</dbReference>
<dbReference type="EMBL" id="FQVN01000009">
    <property type="protein sequence ID" value="SHG49480.1"/>
    <property type="molecule type" value="Genomic_DNA"/>
</dbReference>
<keyword evidence="1" id="KW-0805">Transcription regulation</keyword>
<dbReference type="CDD" id="cd00090">
    <property type="entry name" value="HTH_ARSR"/>
    <property type="match status" value="1"/>
</dbReference>
<evidence type="ECO:0000256" key="1">
    <source>
        <dbReference type="ARBA" id="ARBA00023015"/>
    </source>
</evidence>